<comment type="caution">
    <text evidence="1">The sequence shown here is derived from an EMBL/GenBank/DDBJ whole genome shotgun (WGS) entry which is preliminary data.</text>
</comment>
<accession>A0A8K0XRT6</accession>
<evidence type="ECO:0000313" key="2">
    <source>
        <dbReference type="Proteomes" id="UP000813824"/>
    </source>
</evidence>
<dbReference type="AlphaFoldDB" id="A0A8K0XRT6"/>
<sequence>MPVVTLFVLSAVALQYRHKRCACLSSVRLLSFTGCRGPPRDVDRRTTRSYPASHFRSRYHNGPWHALLTLECHEWMSRSESAVLRYHKYSLQLSPSSQLLNCLTSPSKKAYSTQHDGLPCCVEWSLCDTDRLVDMWATCRSFVGQPEATATTSSSSSDDDML</sequence>
<name>A0A8K0XRT6_9AGAR</name>
<reference evidence="1" key="1">
    <citation type="journal article" date="2021" name="New Phytol.">
        <title>Evolutionary innovations through gain and loss of genes in the ectomycorrhizal Boletales.</title>
        <authorList>
            <person name="Wu G."/>
            <person name="Miyauchi S."/>
            <person name="Morin E."/>
            <person name="Kuo A."/>
            <person name="Drula E."/>
            <person name="Varga T."/>
            <person name="Kohler A."/>
            <person name="Feng B."/>
            <person name="Cao Y."/>
            <person name="Lipzen A."/>
            <person name="Daum C."/>
            <person name="Hundley H."/>
            <person name="Pangilinan J."/>
            <person name="Johnson J."/>
            <person name="Barry K."/>
            <person name="LaButti K."/>
            <person name="Ng V."/>
            <person name="Ahrendt S."/>
            <person name="Min B."/>
            <person name="Choi I.G."/>
            <person name="Park H."/>
            <person name="Plett J.M."/>
            <person name="Magnuson J."/>
            <person name="Spatafora J.W."/>
            <person name="Nagy L.G."/>
            <person name="Henrissat B."/>
            <person name="Grigoriev I.V."/>
            <person name="Yang Z.L."/>
            <person name="Xu J."/>
            <person name="Martin F.M."/>
        </authorList>
    </citation>
    <scope>NUCLEOTIDE SEQUENCE</scope>
    <source>
        <strain evidence="1">KKN 215</strain>
    </source>
</reference>
<keyword evidence="2" id="KW-1185">Reference proteome</keyword>
<gene>
    <name evidence="1" type="ORF">BXZ70DRAFT_927079</name>
</gene>
<dbReference type="EMBL" id="JAEVFJ010000008">
    <property type="protein sequence ID" value="KAH8102907.1"/>
    <property type="molecule type" value="Genomic_DNA"/>
</dbReference>
<dbReference type="Proteomes" id="UP000813824">
    <property type="component" value="Unassembled WGS sequence"/>
</dbReference>
<protein>
    <submittedName>
        <fullName evidence="1">Uncharacterized protein</fullName>
    </submittedName>
</protein>
<organism evidence="1 2">
    <name type="scientific">Cristinia sonorae</name>
    <dbReference type="NCBI Taxonomy" id="1940300"/>
    <lineage>
        <taxon>Eukaryota</taxon>
        <taxon>Fungi</taxon>
        <taxon>Dikarya</taxon>
        <taxon>Basidiomycota</taxon>
        <taxon>Agaricomycotina</taxon>
        <taxon>Agaricomycetes</taxon>
        <taxon>Agaricomycetidae</taxon>
        <taxon>Agaricales</taxon>
        <taxon>Pleurotineae</taxon>
        <taxon>Stephanosporaceae</taxon>
        <taxon>Cristinia</taxon>
    </lineage>
</organism>
<evidence type="ECO:0000313" key="1">
    <source>
        <dbReference type="EMBL" id="KAH8102907.1"/>
    </source>
</evidence>
<proteinExistence type="predicted"/>